<keyword evidence="2" id="KW-0804">Transcription</keyword>
<reference evidence="5" key="1">
    <citation type="submission" date="2022-01" db="EMBL/GenBank/DDBJ databases">
        <authorList>
            <person name="King R."/>
        </authorList>
    </citation>
    <scope>NUCLEOTIDE SEQUENCE</scope>
</reference>
<proteinExistence type="predicted"/>
<dbReference type="GO" id="GO:0005634">
    <property type="term" value="C:nucleus"/>
    <property type="evidence" value="ECO:0007669"/>
    <property type="project" value="UniProtKB-SubCell"/>
</dbReference>
<dbReference type="InterPro" id="IPR015943">
    <property type="entry name" value="WD40/YVTN_repeat-like_dom_sf"/>
</dbReference>
<feature type="compositionally biased region" description="Polar residues" evidence="4">
    <location>
        <begin position="1505"/>
        <end position="1522"/>
    </location>
</feature>
<feature type="region of interest" description="Disordered" evidence="4">
    <location>
        <begin position="1109"/>
        <end position="1137"/>
    </location>
</feature>
<dbReference type="GO" id="GO:0000127">
    <property type="term" value="C:transcription factor TFIIIC complex"/>
    <property type="evidence" value="ECO:0007669"/>
    <property type="project" value="TreeGrafter"/>
</dbReference>
<feature type="compositionally biased region" description="Basic residues" evidence="4">
    <location>
        <begin position="95"/>
        <end position="104"/>
    </location>
</feature>
<feature type="region of interest" description="Disordered" evidence="4">
    <location>
        <begin position="1618"/>
        <end position="1643"/>
    </location>
</feature>
<feature type="compositionally biased region" description="Polar residues" evidence="4">
    <location>
        <begin position="868"/>
        <end position="882"/>
    </location>
</feature>
<feature type="region of interest" description="Disordered" evidence="4">
    <location>
        <begin position="1166"/>
        <end position="1185"/>
    </location>
</feature>
<feature type="compositionally biased region" description="Polar residues" evidence="4">
    <location>
        <begin position="2254"/>
        <end position="2266"/>
    </location>
</feature>
<keyword evidence="6" id="KW-1185">Reference proteome</keyword>
<evidence type="ECO:0000256" key="3">
    <source>
        <dbReference type="ARBA" id="ARBA00023242"/>
    </source>
</evidence>
<name>A0A9P0DQF3_PHACE</name>
<feature type="region of interest" description="Disordered" evidence="4">
    <location>
        <begin position="1762"/>
        <end position="1841"/>
    </location>
</feature>
<feature type="region of interest" description="Disordered" evidence="4">
    <location>
        <begin position="168"/>
        <end position="188"/>
    </location>
</feature>
<dbReference type="PANTHER" id="PTHR15052">
    <property type="entry name" value="RNA POLYMERASE III TRANSCRIPTION INITIATION FACTOR COMPLEX SUBUNIT"/>
    <property type="match status" value="1"/>
</dbReference>
<evidence type="ECO:0000256" key="1">
    <source>
        <dbReference type="ARBA" id="ARBA00004123"/>
    </source>
</evidence>
<feature type="compositionally biased region" description="Basic residues" evidence="4">
    <location>
        <begin position="1352"/>
        <end position="1361"/>
    </location>
</feature>
<dbReference type="InterPro" id="IPR017956">
    <property type="entry name" value="AT_hook_DNA-bd_motif"/>
</dbReference>
<feature type="compositionally biased region" description="Polar residues" evidence="4">
    <location>
        <begin position="1822"/>
        <end position="1841"/>
    </location>
</feature>
<dbReference type="GO" id="GO:0003677">
    <property type="term" value="F:DNA binding"/>
    <property type="evidence" value="ECO:0007669"/>
    <property type="project" value="InterPro"/>
</dbReference>
<feature type="region of interest" description="Disordered" evidence="4">
    <location>
        <begin position="1540"/>
        <end position="1564"/>
    </location>
</feature>
<dbReference type="GO" id="GO:0006383">
    <property type="term" value="P:transcription by RNA polymerase III"/>
    <property type="evidence" value="ECO:0007669"/>
    <property type="project" value="TreeGrafter"/>
</dbReference>
<feature type="region of interest" description="Disordered" evidence="4">
    <location>
        <begin position="2254"/>
        <end position="2281"/>
    </location>
</feature>
<dbReference type="Proteomes" id="UP001153737">
    <property type="component" value="Chromosome 4"/>
</dbReference>
<feature type="region of interest" description="Disordered" evidence="4">
    <location>
        <begin position="2042"/>
        <end position="2079"/>
    </location>
</feature>
<feature type="region of interest" description="Disordered" evidence="4">
    <location>
        <begin position="1478"/>
        <end position="1527"/>
    </location>
</feature>
<feature type="compositionally biased region" description="Polar residues" evidence="4">
    <location>
        <begin position="983"/>
        <end position="1004"/>
    </location>
</feature>
<evidence type="ECO:0000256" key="4">
    <source>
        <dbReference type="SAM" id="MobiDB-lite"/>
    </source>
</evidence>
<feature type="compositionally biased region" description="Polar residues" evidence="4">
    <location>
        <begin position="1117"/>
        <end position="1130"/>
    </location>
</feature>
<feature type="compositionally biased region" description="Polar residues" evidence="4">
    <location>
        <begin position="2055"/>
        <end position="2078"/>
    </location>
</feature>
<keyword evidence="3" id="KW-0539">Nucleus</keyword>
<feature type="compositionally biased region" description="Polar residues" evidence="4">
    <location>
        <begin position="1371"/>
        <end position="1385"/>
    </location>
</feature>
<dbReference type="InterPro" id="IPR001680">
    <property type="entry name" value="WD40_rpt"/>
</dbReference>
<dbReference type="InterPro" id="IPR052416">
    <property type="entry name" value="GTF3C_component"/>
</dbReference>
<accession>A0A9P0DQF3</accession>
<feature type="compositionally biased region" description="Polar residues" evidence="4">
    <location>
        <begin position="111"/>
        <end position="123"/>
    </location>
</feature>
<feature type="compositionally biased region" description="Polar residues" evidence="4">
    <location>
        <begin position="1541"/>
        <end position="1564"/>
    </location>
</feature>
<dbReference type="SUPFAM" id="SSF50978">
    <property type="entry name" value="WD40 repeat-like"/>
    <property type="match status" value="1"/>
</dbReference>
<feature type="compositionally biased region" description="Basic and acidic residues" evidence="4">
    <location>
        <begin position="1806"/>
        <end position="1818"/>
    </location>
</feature>
<feature type="compositionally biased region" description="Polar residues" evidence="4">
    <location>
        <begin position="1783"/>
        <end position="1800"/>
    </location>
</feature>
<evidence type="ECO:0000313" key="5">
    <source>
        <dbReference type="EMBL" id="CAH1164048.1"/>
    </source>
</evidence>
<feature type="compositionally biased region" description="Polar residues" evidence="4">
    <location>
        <begin position="951"/>
        <end position="972"/>
    </location>
</feature>
<dbReference type="SMART" id="SM00320">
    <property type="entry name" value="WD40"/>
    <property type="match status" value="3"/>
</dbReference>
<protein>
    <submittedName>
        <fullName evidence="5">Uncharacterized protein</fullName>
    </submittedName>
</protein>
<dbReference type="InterPro" id="IPR036322">
    <property type="entry name" value="WD40_repeat_dom_sf"/>
</dbReference>
<comment type="subcellular location">
    <subcellularLocation>
        <location evidence="1">Nucleus</location>
    </subcellularLocation>
</comment>
<evidence type="ECO:0000313" key="6">
    <source>
        <dbReference type="Proteomes" id="UP001153737"/>
    </source>
</evidence>
<dbReference type="Gene3D" id="2.130.10.10">
    <property type="entry name" value="YVTN repeat-like/Quinoprotein amine dehydrogenase"/>
    <property type="match status" value="1"/>
</dbReference>
<feature type="region of interest" description="Disordered" evidence="4">
    <location>
        <begin position="860"/>
        <end position="882"/>
    </location>
</feature>
<dbReference type="EMBL" id="OU896710">
    <property type="protein sequence ID" value="CAH1164048.1"/>
    <property type="molecule type" value="Genomic_DNA"/>
</dbReference>
<dbReference type="PANTHER" id="PTHR15052:SF2">
    <property type="entry name" value="GENERAL TRANSCRIPTION FACTOR 3C POLYPEPTIDE 2"/>
    <property type="match status" value="1"/>
</dbReference>
<feature type="region of interest" description="Disordered" evidence="4">
    <location>
        <begin position="926"/>
        <end position="1009"/>
    </location>
</feature>
<feature type="compositionally biased region" description="Polar residues" evidence="4">
    <location>
        <begin position="1396"/>
        <end position="1421"/>
    </location>
</feature>
<evidence type="ECO:0000256" key="2">
    <source>
        <dbReference type="ARBA" id="ARBA00023163"/>
    </source>
</evidence>
<sequence length="3250" mass="363869">MDSENSKSSSSNLIILSPEDLAKLGLNLLVPNESRKNSKDAQSSASHSKKQKHAVRNNVKSSNSSSSAILQTQQSVDSHVNNLTEDIPENESILPKKRRGRPKKISKDTCNKSSAEPPSTSKDYNVPKSKKIMPTKNVEEVRFKKPISNLIAKIVAKKLKDKSAVLDAQKSENHRVHSEKETREFEKNSKNTCIIQPEQTVIDKSIPEEICERPNLQESGEQIGTDSDNSMGIRTCENNTTEAGIKQEHIEKQPRKHEPILENEIFKSQKESILSGEIANQLGIEKIKSPLIEVSPSPAKNINKGVIVLSNTAVSFSHEELKNLIAPMKMISSIQSIRNLDEDTTSETTVEANNSNQIPSSESIHEDDSCLFKQPDCGEKKITGNFNDDGKNTTNIIEHSEHIDISENMLSQKDMTKDTGDSLEPITEVVIQEGELPNTSHENECTPEEKKIRNNLKKKIEEYKMCSKSSKSSKSFKDKNLRDPNLEIESKSSTGMQQKLLDISTKEPKELIENRVTVLEESSSKNDHLFVEGAKNSRSNDNKKIRRSRIVCGPKIVGQSTHKSNKEFSLNEQMNENQLVTENSSHNTMEVESENKIEQCTIQKSHVSNEISGEIVQQNVKECGLQENAQGTMDQCGESSIMSSESVMTENQSLDLCLGNQSLQVQNSKQEELVLTNVGASIVASEQDEPMSPISLFKNREEGIRLETSTDSNSSIPVDNMNLTNMRTLEHDMKGSNSESQCLDDSSLNIGEHAIVSLDIGKIEEQSHEKSNFPNTKSQSDQINAGFHIDDSSKRQYSQKSSVVSINDLVESKSDDSLISTKSEMEMQEIIMPELGTRFDDEQKIDQIDEHLKRVPSDCINDEKHNSLSENQSDTINASHISTNKFGSSDIFEETHSDREYKREMQKKSLPDLGTGFDDGLKAVQTNELSKQEDTDKTTVTDSTCNDEDQSNIMNVTVISTDNLDSLNTSTPMKGRGRKRKNSPSFNQSNVETPVSYQMEQSTSGRKRKKVNYSEMVNLAEDNNIKNEIEIENSIPGNLEGSHFNVKNVEDSSIVVKKKRGRPKRIKIDLHTDATNDQSNEVNKFVKQGNSENCNLNVEITVAKEQETKCSDELDTGESSNNQTESTGTLAPSKDLEECKTTEEFSFSVKEREKQKKIKGDLFSDVNNELPDEINEPSELKNDSAKSNSELNYCEVVKKKKIECSVDIDKNQQGHEFDMEFAADCPKPNKKKIKKDILVCGTGLNTVQLSNQQDGSHKPTLALSKDWEECKSKIDITAEENSFSKMNKRGRSERTKVEFDTGSDNVHSDNQIYECSSNVIDDSNENYQCAKSSNILTDNIGAAEDLKESRYSGKKRGRKKKCDPSFIHQANAETPITYQMEQSSSGRRRKNIVEGNPTNVSMDQSDSMIKSEITPTSEKSSMSMNIEATGANDLMSVHDVATGEGESMESQNQCAKSLNISTDKFGVAEDLKEIKFSGKIPDCSNTPAPLKKRGRKKKNEPSFIDQANSETPKSYQMEQSTSGRRRRKVIHLENEDIAEAHSTNVPSEQSDSMIKSEITPTSEKSPISMNIKATGANDLISVHNVATGEGESMESQNQCAKSLNISTDNIGAAEDLKESKYSGKKRGRKKKSDPSFIHQANAETPITYQMEQSSSGRRRRKVDHLENENIVEANPPNVPIDQSDSMIKSEITPTSEEFSMSMDIKATGGNDSMYVQNAATGAAESMESQSQCAKSLNISTDNFGVAEDSKDIKCSGKIPDCLNTPAPLKKRGRKKKNEPSFIDQANSETPKSYQMEQSTSGRRRREVIYLENENKAEAHATSVPSEQSDSLFKSEITPTSEKSPISMNIKATGANDLISVHNVATGEGESMESQSQCAKSLNISTDNFGVAEDLKDIECSGKIPDCLNSPAPLKKRGRKKKSDLSFIHQANSETPITYQMEQSSSGRRRREVNYLENENIVEANPTNVSIDQSDLMIKSAITPTSENTSMSMNIKATGAAESMESQSQCAKSLNISTDNFGVAEDLKDIKCSGKSPDCLNTPAPLKKRGRKKNSDSSFIHQASFETPLTHQMEQSSSGRMRRKVNYLEIENMVKARPPKVPIYQSNMIFKSEITSTSENSSMSMNIKATSGNDLMSVCVAATGEADSMESQNQCAKSLNTDNFGATEDFKSGEILDCLNAPTPLNKRGRKKKSEPPFIHHANDLMSVHDAAAAEADSMALESTPSSVKKYTFHGKTTVMLNSIFSAAFKPSDIQESLETQQQSTPVSKAKGNRGPRRSNAPFMVMDGEGNVLCVICEQKIPIADWDSHNLSKHYNLSWCKGQDIVPIDDEKYVKKVLKLHNKKEVRLTCYKCGQCSTSVHSYLVHFEECRGILVGGMVICAVCNIKMERDGWLLHKLRHNNLAWRIGDVPLDLNDKDFVMFVLNSLYKAKKPLYCDKCGQTKKSVIGYISHRSQCGVGTKEAHVECEICGKKMLPVSMLTHLKFVHGPKERKSDYFDVNIDTPLKKRKAAANALSMLEKLNGDGGTLPYFISQMNFKEHSFVAPLLETELKEHGVLRCKYKNCEFIVGDIETLQDHMASCRSKPNAYYTCTKCLSVLSKEENKEHLEKCHDITFSEDEYTTLELSDSEGENPKPKRKRVSAKTVLVNGVEKEIVFRKVPKCIMNCRQKSASSLLFPNAYEYSFNFYRKHYNDPNLFNDLRYSNNEWCLLKEDLIEKYLPKTTKSCRVAWKRVKSETCVLNEEPTFKEFELFEYMQDAHNTTIFCGGPISALAWMPTPFSVHQCEQILAVATLKDFEENYTRFKYRHEPSLIQFWNFGLLRNRAQVPEPKLHFCLAVDFGPVWEIEWCPSGCFDQNFSGDFGLARSGVLAVSGSVPSVHIYAVPVLPDDQRNLIYKVKPLLKLQMVLELEMMKRETYPSKMSWSKAQGHKLLAVGYTDGSVGIFDLATNSQLLKFKDEEGVDVLLPYRVIKAHKYSITALTMIHLSGGARWLFTGSFDKCANVWDLNDDSSCQTNVKRIITGGSWLTHWVAFITAYDESSSLNAFNNGIVNPHRNFLSDSMAMLRSQSTISSFSFNDWLNACLQSTSEGEICLYLPSQMLYCMDVAKLPSFRYCLNSTYLIDTTKSIEERIAHHLKKQDIAKYLTNTKGGVKKLEPLDIYESLMYKETTDKYGLLFCDLSRDNVQDFPRVRDKNFEMMKLSSPNMYPLQTVTKISFNPNCFSSLYFATGHQAGFVRLNYLKFLENDAQVKS</sequence>
<dbReference type="OrthoDB" id="7699963at2759"/>
<feature type="compositionally biased region" description="Basic and acidic residues" evidence="4">
    <location>
        <begin position="930"/>
        <end position="939"/>
    </location>
</feature>
<dbReference type="SMART" id="SM00384">
    <property type="entry name" value="AT_hook"/>
    <property type="match status" value="7"/>
</dbReference>
<reference evidence="5" key="2">
    <citation type="submission" date="2022-10" db="EMBL/GenBank/DDBJ databases">
        <authorList>
            <consortium name="ENA_rothamsted_submissions"/>
            <consortium name="culmorum"/>
            <person name="King R."/>
        </authorList>
    </citation>
    <scope>NUCLEOTIDE SEQUENCE</scope>
</reference>
<feature type="compositionally biased region" description="Polar residues" evidence="4">
    <location>
        <begin position="68"/>
        <end position="84"/>
    </location>
</feature>
<feature type="compositionally biased region" description="Basic residues" evidence="4">
    <location>
        <begin position="1622"/>
        <end position="1631"/>
    </location>
</feature>
<feature type="region of interest" description="Disordered" evidence="4">
    <location>
        <begin position="32"/>
        <end position="128"/>
    </location>
</feature>
<gene>
    <name evidence="5" type="ORF">PHAECO_LOCUS7854</name>
</gene>
<feature type="region of interest" description="Disordered" evidence="4">
    <location>
        <begin position="1348"/>
        <end position="1421"/>
    </location>
</feature>
<organism evidence="5 6">
    <name type="scientific">Phaedon cochleariae</name>
    <name type="common">Mustard beetle</name>
    <dbReference type="NCBI Taxonomy" id="80249"/>
    <lineage>
        <taxon>Eukaryota</taxon>
        <taxon>Metazoa</taxon>
        <taxon>Ecdysozoa</taxon>
        <taxon>Arthropoda</taxon>
        <taxon>Hexapoda</taxon>
        <taxon>Insecta</taxon>
        <taxon>Pterygota</taxon>
        <taxon>Neoptera</taxon>
        <taxon>Endopterygota</taxon>
        <taxon>Coleoptera</taxon>
        <taxon>Polyphaga</taxon>
        <taxon>Cucujiformia</taxon>
        <taxon>Chrysomeloidea</taxon>
        <taxon>Chrysomelidae</taxon>
        <taxon>Chrysomelinae</taxon>
        <taxon>Chrysomelini</taxon>
        <taxon>Phaedon</taxon>
    </lineage>
</organism>